<dbReference type="Proteomes" id="UP000789396">
    <property type="component" value="Unassembled WGS sequence"/>
</dbReference>
<feature type="region of interest" description="Disordered" evidence="1">
    <location>
        <begin position="43"/>
        <end position="65"/>
    </location>
</feature>
<organism evidence="2 3">
    <name type="scientific">Racocetra fulgida</name>
    <dbReference type="NCBI Taxonomy" id="60492"/>
    <lineage>
        <taxon>Eukaryota</taxon>
        <taxon>Fungi</taxon>
        <taxon>Fungi incertae sedis</taxon>
        <taxon>Mucoromycota</taxon>
        <taxon>Glomeromycotina</taxon>
        <taxon>Glomeromycetes</taxon>
        <taxon>Diversisporales</taxon>
        <taxon>Gigasporaceae</taxon>
        <taxon>Racocetra</taxon>
    </lineage>
</organism>
<protein>
    <submittedName>
        <fullName evidence="2">4248_t:CDS:1</fullName>
    </submittedName>
</protein>
<accession>A0A9N8VGU8</accession>
<evidence type="ECO:0000313" key="2">
    <source>
        <dbReference type="EMBL" id="CAG8449808.1"/>
    </source>
</evidence>
<name>A0A9N8VGU8_9GLOM</name>
<dbReference type="EMBL" id="CAJVPZ010000023">
    <property type="protein sequence ID" value="CAG8449808.1"/>
    <property type="molecule type" value="Genomic_DNA"/>
</dbReference>
<evidence type="ECO:0000256" key="1">
    <source>
        <dbReference type="SAM" id="MobiDB-lite"/>
    </source>
</evidence>
<proteinExistence type="predicted"/>
<gene>
    <name evidence="2" type="ORF">RFULGI_LOCUS170</name>
</gene>
<keyword evidence="3" id="KW-1185">Reference proteome</keyword>
<evidence type="ECO:0000313" key="3">
    <source>
        <dbReference type="Proteomes" id="UP000789396"/>
    </source>
</evidence>
<comment type="caution">
    <text evidence="2">The sequence shown here is derived from an EMBL/GenBank/DDBJ whole genome shotgun (WGS) entry which is preliminary data.</text>
</comment>
<dbReference type="AlphaFoldDB" id="A0A9N8VGU8"/>
<sequence>VFYESHKPPVSLTILVESNAEEICLNKLDIEVIYLDELNIEDKSDIEDESDIEDKSDIENESDAQ</sequence>
<reference evidence="2" key="1">
    <citation type="submission" date="2021-06" db="EMBL/GenBank/DDBJ databases">
        <authorList>
            <person name="Kallberg Y."/>
            <person name="Tangrot J."/>
            <person name="Rosling A."/>
        </authorList>
    </citation>
    <scope>NUCLEOTIDE SEQUENCE</scope>
    <source>
        <strain evidence="2">IN212</strain>
    </source>
</reference>
<feature type="non-terminal residue" evidence="2">
    <location>
        <position position="65"/>
    </location>
</feature>